<evidence type="ECO:0000313" key="1">
    <source>
        <dbReference type="EMBL" id="SVD00083.1"/>
    </source>
</evidence>
<proteinExistence type="predicted"/>
<protein>
    <submittedName>
        <fullName evidence="1">Uncharacterized protein</fullName>
    </submittedName>
</protein>
<accession>A0A382RQW6</accession>
<sequence length="87" mass="9854">VGSTSEFISNLFKRSLKYFSLQKCLDNLNFHLFGISNLAINKLNISTFPIFKVPDEYGKLDKDFIAVLIISLSSFFSFLEPSISNPI</sequence>
<reference evidence="1" key="1">
    <citation type="submission" date="2018-05" db="EMBL/GenBank/DDBJ databases">
        <authorList>
            <person name="Lanie J.A."/>
            <person name="Ng W.-L."/>
            <person name="Kazmierczak K.M."/>
            <person name="Andrzejewski T.M."/>
            <person name="Davidsen T.M."/>
            <person name="Wayne K.J."/>
            <person name="Tettelin H."/>
            <person name="Glass J.I."/>
            <person name="Rusch D."/>
            <person name="Podicherti R."/>
            <person name="Tsui H.-C.T."/>
            <person name="Winkler M.E."/>
        </authorList>
    </citation>
    <scope>NUCLEOTIDE SEQUENCE</scope>
</reference>
<feature type="non-terminal residue" evidence="1">
    <location>
        <position position="1"/>
    </location>
</feature>
<gene>
    <name evidence="1" type="ORF">METZ01_LOCUS352937</name>
</gene>
<name>A0A382RQW6_9ZZZZ</name>
<organism evidence="1">
    <name type="scientific">marine metagenome</name>
    <dbReference type="NCBI Taxonomy" id="408172"/>
    <lineage>
        <taxon>unclassified sequences</taxon>
        <taxon>metagenomes</taxon>
        <taxon>ecological metagenomes</taxon>
    </lineage>
</organism>
<dbReference type="AlphaFoldDB" id="A0A382RQW6"/>
<dbReference type="EMBL" id="UINC01123551">
    <property type="protein sequence ID" value="SVD00083.1"/>
    <property type="molecule type" value="Genomic_DNA"/>
</dbReference>